<reference evidence="1 2" key="1">
    <citation type="submission" date="2017-05" db="EMBL/GenBank/DDBJ databases">
        <authorList>
            <person name="Song R."/>
            <person name="Chenine A.L."/>
            <person name="Ruprecht R.M."/>
        </authorList>
    </citation>
    <scope>NUCLEOTIDE SEQUENCE [LARGE SCALE GENOMIC DNA]</scope>
    <source>
        <strain evidence="1 2">CFBP 1590</strain>
    </source>
</reference>
<dbReference type="KEGG" id="pvd:CFBP1590_0625"/>
<evidence type="ECO:0000313" key="1">
    <source>
        <dbReference type="EMBL" id="SMS08211.1"/>
    </source>
</evidence>
<dbReference type="EMBL" id="LT855380">
    <property type="protein sequence ID" value="SMS08211.1"/>
    <property type="molecule type" value="Genomic_DNA"/>
</dbReference>
<protein>
    <submittedName>
        <fullName evidence="1">Uncharacterized protein</fullName>
    </submittedName>
</protein>
<proteinExistence type="predicted"/>
<organism evidence="1 2">
    <name type="scientific">Pseudomonas viridiflava</name>
    <name type="common">Phytomonas viridiflava</name>
    <dbReference type="NCBI Taxonomy" id="33069"/>
    <lineage>
        <taxon>Bacteria</taxon>
        <taxon>Pseudomonadati</taxon>
        <taxon>Pseudomonadota</taxon>
        <taxon>Gammaproteobacteria</taxon>
        <taxon>Pseudomonadales</taxon>
        <taxon>Pseudomonadaceae</taxon>
        <taxon>Pseudomonas</taxon>
    </lineage>
</organism>
<dbReference type="OrthoDB" id="6897771at2"/>
<sequence>MTSSSELDLTMEAASALADALDVNAEPRPTSRIRFITWILGRFEDAESLVNAAQGLPELPSELRMDYDAWVTKGCKTQSADLDE</sequence>
<dbReference type="AlphaFoldDB" id="A0A1Y6JGL5"/>
<evidence type="ECO:0000313" key="2">
    <source>
        <dbReference type="Proteomes" id="UP000196842"/>
    </source>
</evidence>
<accession>A0A1Y6JGL5</accession>
<dbReference type="Proteomes" id="UP000196842">
    <property type="component" value="Chromosome I"/>
</dbReference>
<gene>
    <name evidence="1" type="ORF">CFBP1590_0625</name>
</gene>
<name>A0A1Y6JGL5_PSEVI</name>